<accession>A0AAD3TJX4</accession>
<dbReference type="AlphaFoldDB" id="A0AAD3TJX4"/>
<dbReference type="Proteomes" id="UP001279734">
    <property type="component" value="Unassembled WGS sequence"/>
</dbReference>
<evidence type="ECO:0000256" key="1">
    <source>
        <dbReference type="SAM" id="MobiDB-lite"/>
    </source>
</evidence>
<name>A0AAD3TJX4_NEPGR</name>
<gene>
    <name evidence="2" type="ORF">Nepgr_032224</name>
</gene>
<dbReference type="EMBL" id="BSYO01000038">
    <property type="protein sequence ID" value="GMH30381.1"/>
    <property type="molecule type" value="Genomic_DNA"/>
</dbReference>
<sequence>MKAAEPRPRSGTRSIRIASDFDNPLGPVSAPHSRIEELIPRTQYPPPQEALCASPPLIQTFLSWHLLEAGCLDRLRICCCDVADVAIYRLHMPILACGDYRFGLRLDRLTDVDSPAGSAGG</sequence>
<evidence type="ECO:0000313" key="3">
    <source>
        <dbReference type="Proteomes" id="UP001279734"/>
    </source>
</evidence>
<organism evidence="2 3">
    <name type="scientific">Nepenthes gracilis</name>
    <name type="common">Slender pitcher plant</name>
    <dbReference type="NCBI Taxonomy" id="150966"/>
    <lineage>
        <taxon>Eukaryota</taxon>
        <taxon>Viridiplantae</taxon>
        <taxon>Streptophyta</taxon>
        <taxon>Embryophyta</taxon>
        <taxon>Tracheophyta</taxon>
        <taxon>Spermatophyta</taxon>
        <taxon>Magnoliopsida</taxon>
        <taxon>eudicotyledons</taxon>
        <taxon>Gunneridae</taxon>
        <taxon>Pentapetalae</taxon>
        <taxon>Caryophyllales</taxon>
        <taxon>Nepenthaceae</taxon>
        <taxon>Nepenthes</taxon>
    </lineage>
</organism>
<feature type="region of interest" description="Disordered" evidence="1">
    <location>
        <begin position="1"/>
        <end position="29"/>
    </location>
</feature>
<reference evidence="2" key="1">
    <citation type="submission" date="2023-05" db="EMBL/GenBank/DDBJ databases">
        <title>Nepenthes gracilis genome sequencing.</title>
        <authorList>
            <person name="Fukushima K."/>
        </authorList>
    </citation>
    <scope>NUCLEOTIDE SEQUENCE</scope>
    <source>
        <strain evidence="2">SING2019-196</strain>
    </source>
</reference>
<protein>
    <submittedName>
        <fullName evidence="2">Uncharacterized protein</fullName>
    </submittedName>
</protein>
<comment type="caution">
    <text evidence="2">The sequence shown here is derived from an EMBL/GenBank/DDBJ whole genome shotgun (WGS) entry which is preliminary data.</text>
</comment>
<evidence type="ECO:0000313" key="2">
    <source>
        <dbReference type="EMBL" id="GMH30381.1"/>
    </source>
</evidence>
<proteinExistence type="predicted"/>
<keyword evidence="3" id="KW-1185">Reference proteome</keyword>